<comment type="caution">
    <text evidence="1">The sequence shown here is derived from an EMBL/GenBank/DDBJ whole genome shotgun (WGS) entry which is preliminary data.</text>
</comment>
<dbReference type="AlphaFoldDB" id="A0AAV4VL91"/>
<reference evidence="1 2" key="1">
    <citation type="submission" date="2021-06" db="EMBL/GenBank/DDBJ databases">
        <title>Caerostris extrusa draft genome.</title>
        <authorList>
            <person name="Kono N."/>
            <person name="Arakawa K."/>
        </authorList>
    </citation>
    <scope>NUCLEOTIDE SEQUENCE [LARGE SCALE GENOMIC DNA]</scope>
</reference>
<proteinExistence type="predicted"/>
<name>A0AAV4VL91_CAEEX</name>
<evidence type="ECO:0000313" key="2">
    <source>
        <dbReference type="Proteomes" id="UP001054945"/>
    </source>
</evidence>
<evidence type="ECO:0000313" key="1">
    <source>
        <dbReference type="EMBL" id="GIY71095.1"/>
    </source>
</evidence>
<keyword evidence="2" id="KW-1185">Reference proteome</keyword>
<organism evidence="1 2">
    <name type="scientific">Caerostris extrusa</name>
    <name type="common">Bark spider</name>
    <name type="synonym">Caerostris bankana</name>
    <dbReference type="NCBI Taxonomy" id="172846"/>
    <lineage>
        <taxon>Eukaryota</taxon>
        <taxon>Metazoa</taxon>
        <taxon>Ecdysozoa</taxon>
        <taxon>Arthropoda</taxon>
        <taxon>Chelicerata</taxon>
        <taxon>Arachnida</taxon>
        <taxon>Araneae</taxon>
        <taxon>Araneomorphae</taxon>
        <taxon>Entelegynae</taxon>
        <taxon>Araneoidea</taxon>
        <taxon>Araneidae</taxon>
        <taxon>Caerostris</taxon>
    </lineage>
</organism>
<gene>
    <name evidence="1" type="ORF">CEXT_372521</name>
</gene>
<dbReference type="Proteomes" id="UP001054945">
    <property type="component" value="Unassembled WGS sequence"/>
</dbReference>
<accession>A0AAV4VL91</accession>
<dbReference type="EMBL" id="BPLR01014755">
    <property type="protein sequence ID" value="GIY71095.1"/>
    <property type="molecule type" value="Genomic_DNA"/>
</dbReference>
<protein>
    <submittedName>
        <fullName evidence="1">Uncharacterized protein</fullName>
    </submittedName>
</protein>
<sequence length="86" mass="9946">MFCIQETFKKSLDADTALITNDRIRDAAVFEVVGEDLVGSLYLKDQKKTWVCLFTYVVYQAEHIELVSNKYLIQAQYDQPIYICTA</sequence>